<dbReference type="InterPro" id="IPR002401">
    <property type="entry name" value="Cyt_P450_E_grp-I"/>
</dbReference>
<comment type="similarity">
    <text evidence="2 3">Belongs to the cytochrome P450 family.</text>
</comment>
<accession>A0ABR2YF97</accession>
<dbReference type="PANTHER" id="PTHR24305:SF166">
    <property type="entry name" value="CYTOCHROME P450 12A4, MITOCHONDRIAL-RELATED"/>
    <property type="match status" value="1"/>
</dbReference>
<dbReference type="SUPFAM" id="SSF48264">
    <property type="entry name" value="Cytochrome P450"/>
    <property type="match status" value="1"/>
</dbReference>
<dbReference type="InterPro" id="IPR036396">
    <property type="entry name" value="Cyt_P450_sf"/>
</dbReference>
<dbReference type="PANTHER" id="PTHR24305">
    <property type="entry name" value="CYTOCHROME P450"/>
    <property type="match status" value="1"/>
</dbReference>
<keyword evidence="3" id="KW-0560">Oxidoreductase</keyword>
<dbReference type="InterPro" id="IPR017972">
    <property type="entry name" value="Cyt_P450_CS"/>
</dbReference>
<organism evidence="4 5">
    <name type="scientific">Coccomyxa subellipsoidea</name>
    <dbReference type="NCBI Taxonomy" id="248742"/>
    <lineage>
        <taxon>Eukaryota</taxon>
        <taxon>Viridiplantae</taxon>
        <taxon>Chlorophyta</taxon>
        <taxon>core chlorophytes</taxon>
        <taxon>Trebouxiophyceae</taxon>
        <taxon>Trebouxiophyceae incertae sedis</taxon>
        <taxon>Coccomyxaceae</taxon>
        <taxon>Coccomyxa</taxon>
    </lineage>
</organism>
<name>A0ABR2YF97_9CHLO</name>
<evidence type="ECO:0000313" key="5">
    <source>
        <dbReference type="Proteomes" id="UP001491310"/>
    </source>
</evidence>
<keyword evidence="5" id="KW-1185">Reference proteome</keyword>
<reference evidence="4 5" key="1">
    <citation type="journal article" date="2024" name="Nat. Commun.">
        <title>Phylogenomics reveals the evolutionary origins of lichenization in chlorophyte algae.</title>
        <authorList>
            <person name="Puginier C."/>
            <person name="Libourel C."/>
            <person name="Otte J."/>
            <person name="Skaloud P."/>
            <person name="Haon M."/>
            <person name="Grisel S."/>
            <person name="Petersen M."/>
            <person name="Berrin J.G."/>
            <person name="Delaux P.M."/>
            <person name="Dal Grande F."/>
            <person name="Keller J."/>
        </authorList>
    </citation>
    <scope>NUCLEOTIDE SEQUENCE [LARGE SCALE GENOMIC DNA]</scope>
    <source>
        <strain evidence="4 5">SAG 216-7</strain>
    </source>
</reference>
<comment type="cofactor">
    <cofactor evidence="1">
        <name>heme</name>
        <dbReference type="ChEBI" id="CHEBI:30413"/>
    </cofactor>
</comment>
<dbReference type="EMBL" id="JALJOT010000014">
    <property type="protein sequence ID" value="KAK9903509.1"/>
    <property type="molecule type" value="Genomic_DNA"/>
</dbReference>
<evidence type="ECO:0000256" key="2">
    <source>
        <dbReference type="ARBA" id="ARBA00010617"/>
    </source>
</evidence>
<dbReference type="PRINTS" id="PR00463">
    <property type="entry name" value="EP450I"/>
</dbReference>
<keyword evidence="3" id="KW-0408">Iron</keyword>
<dbReference type="CDD" id="cd00302">
    <property type="entry name" value="cytochrome_P450"/>
    <property type="match status" value="1"/>
</dbReference>
<protein>
    <recommendedName>
        <fullName evidence="6">Cytochrome P450</fullName>
    </recommendedName>
</protein>
<dbReference type="Proteomes" id="UP001491310">
    <property type="component" value="Unassembled WGS sequence"/>
</dbReference>
<dbReference type="InterPro" id="IPR050121">
    <property type="entry name" value="Cytochrome_P450_monoxygenase"/>
</dbReference>
<proteinExistence type="inferred from homology"/>
<evidence type="ECO:0000256" key="1">
    <source>
        <dbReference type="ARBA" id="ARBA00001971"/>
    </source>
</evidence>
<dbReference type="Gene3D" id="1.10.630.10">
    <property type="entry name" value="Cytochrome P450"/>
    <property type="match status" value="1"/>
</dbReference>
<evidence type="ECO:0008006" key="6">
    <source>
        <dbReference type="Google" id="ProtNLM"/>
    </source>
</evidence>
<keyword evidence="3" id="KW-0349">Heme</keyword>
<evidence type="ECO:0000256" key="3">
    <source>
        <dbReference type="RuleBase" id="RU000461"/>
    </source>
</evidence>
<dbReference type="PROSITE" id="PS00086">
    <property type="entry name" value="CYTOCHROME_P450"/>
    <property type="match status" value="1"/>
</dbReference>
<comment type="caution">
    <text evidence="4">The sequence shown here is derived from an EMBL/GenBank/DDBJ whole genome shotgun (WGS) entry which is preliminary data.</text>
</comment>
<evidence type="ECO:0000313" key="4">
    <source>
        <dbReference type="EMBL" id="KAK9903509.1"/>
    </source>
</evidence>
<dbReference type="PRINTS" id="PR00385">
    <property type="entry name" value="P450"/>
</dbReference>
<dbReference type="InterPro" id="IPR001128">
    <property type="entry name" value="Cyt_P450"/>
</dbReference>
<dbReference type="Pfam" id="PF00067">
    <property type="entry name" value="p450"/>
    <property type="match status" value="1"/>
</dbReference>
<keyword evidence="3" id="KW-0479">Metal-binding</keyword>
<keyword evidence="3" id="KW-0503">Monooxygenase</keyword>
<gene>
    <name evidence="4" type="ORF">WJX75_007614</name>
</gene>
<sequence length="501" mass="54944">MMGYKRPQNHIQWTKWAKQYGPLYRVKMPGSTFVVVADPALLPTVLGRPGLPKSRVYELGFFLATKTFHDTMFSIRHTDDPMWKATRKTLALAFNPDAIRSKMPMVVQQSLGLAERLRAFGPGRDIEVQDAMARVTLDVILTTGFDLPSNAVDLDAPCPLLEDMHFLMAETFRGFTNPFRKLSRKLAPNSALAKEFSSRLANLHSIWHQIMTDARGEVAEDDVSLWGCLAKVRDHKTGKPLSGDLLQAEVAGIILGGLDTSAQTCAFTLALLAAHPEQERALAAELDAAGLLATPANPSPRPMAFPDLPRLTYLDGVIKESLRMFPVAATGLSRCTNEDTVLGGYLIPAGTEVQVPIYTLHMNTFPEPERFLPERWADQHKAAGNNKTASEAAATKVHVQAEVRDTAAPKWTAAGAAREAAAEKPAPTFIPFSGGPRDCLGQRLAMMEVATILGTLMGRFTVELSPRMDGYTGLLERQTIAFTLAVDDGLWINFKPRPGWI</sequence>